<dbReference type="GeneID" id="63918150"/>
<feature type="region of interest" description="Disordered" evidence="1">
    <location>
        <begin position="23"/>
        <end position="42"/>
    </location>
</feature>
<name>A0A074VN59_AURM1</name>
<gene>
    <name evidence="2" type="ORF">M437DRAFT_66565</name>
</gene>
<evidence type="ECO:0000313" key="3">
    <source>
        <dbReference type="Proteomes" id="UP000030672"/>
    </source>
</evidence>
<organism evidence="2 3">
    <name type="scientific">Aureobasidium melanogenum (strain CBS 110374)</name>
    <name type="common">Aureobasidium pullulans var. melanogenum</name>
    <dbReference type="NCBI Taxonomy" id="1043003"/>
    <lineage>
        <taxon>Eukaryota</taxon>
        <taxon>Fungi</taxon>
        <taxon>Dikarya</taxon>
        <taxon>Ascomycota</taxon>
        <taxon>Pezizomycotina</taxon>
        <taxon>Dothideomycetes</taxon>
        <taxon>Dothideomycetidae</taxon>
        <taxon>Dothideales</taxon>
        <taxon>Saccotheciaceae</taxon>
        <taxon>Aureobasidium</taxon>
    </lineage>
</organism>
<dbReference type="HOGENOM" id="CLU_2026247_0_0_1"/>
<sequence length="122" mass="13387">MCFGLLRRQVTVSNAESVVDGEKEGWRDGACPPTSDTGDHLRLSGLDKDVVQRKTRQKGWHWNRNNARILGKNPQNTTSVVEQLDMLFWGALPAAVGGPRVVLVGYVAQSKTDDAVSELGRV</sequence>
<dbReference type="AlphaFoldDB" id="A0A074VN59"/>
<dbReference type="Proteomes" id="UP000030672">
    <property type="component" value="Unassembled WGS sequence"/>
</dbReference>
<evidence type="ECO:0000256" key="1">
    <source>
        <dbReference type="SAM" id="MobiDB-lite"/>
    </source>
</evidence>
<accession>A0A074VN59</accession>
<protein>
    <submittedName>
        <fullName evidence="2">Uncharacterized protein</fullName>
    </submittedName>
</protein>
<proteinExistence type="predicted"/>
<dbReference type="RefSeq" id="XP_040879148.1">
    <property type="nucleotide sequence ID" value="XM_041024777.1"/>
</dbReference>
<keyword evidence="3" id="KW-1185">Reference proteome</keyword>
<dbReference type="EMBL" id="KL584835">
    <property type="protein sequence ID" value="KEQ62125.1"/>
    <property type="molecule type" value="Genomic_DNA"/>
</dbReference>
<evidence type="ECO:0000313" key="2">
    <source>
        <dbReference type="EMBL" id="KEQ62125.1"/>
    </source>
</evidence>
<reference evidence="2 3" key="1">
    <citation type="journal article" date="2014" name="BMC Genomics">
        <title>Genome sequencing of four Aureobasidium pullulans varieties: biotechnological potential, stress tolerance, and description of new species.</title>
        <authorList>
            <person name="Gostin Ar C."/>
            <person name="Ohm R.A."/>
            <person name="Kogej T."/>
            <person name="Sonjak S."/>
            <person name="Turk M."/>
            <person name="Zajc J."/>
            <person name="Zalar P."/>
            <person name="Grube M."/>
            <person name="Sun H."/>
            <person name="Han J."/>
            <person name="Sharma A."/>
            <person name="Chiniquy J."/>
            <person name="Ngan C.Y."/>
            <person name="Lipzen A."/>
            <person name="Barry K."/>
            <person name="Grigoriev I.V."/>
            <person name="Gunde-Cimerman N."/>
        </authorList>
    </citation>
    <scope>NUCLEOTIDE SEQUENCE [LARGE SCALE GENOMIC DNA]</scope>
    <source>
        <strain evidence="2 3">CBS 110374</strain>
    </source>
</reference>